<dbReference type="AlphaFoldDB" id="A0AAW1PM70"/>
<dbReference type="CDD" id="cd01420">
    <property type="entry name" value="MoaC_PE"/>
    <property type="match status" value="1"/>
</dbReference>
<dbReference type="EC" id="4.6.1.17" evidence="3"/>
<evidence type="ECO:0000256" key="5">
    <source>
        <dbReference type="ARBA" id="ARBA00023239"/>
    </source>
</evidence>
<protein>
    <recommendedName>
        <fullName evidence="3">cyclic pyranopterin monophosphate synthase</fullName>
        <ecNumber evidence="3">4.6.1.17</ecNumber>
    </recommendedName>
</protein>
<dbReference type="InterPro" id="IPR023045">
    <property type="entry name" value="MoaC"/>
</dbReference>
<evidence type="ECO:0000313" key="7">
    <source>
        <dbReference type="EMBL" id="KAK9814661.1"/>
    </source>
</evidence>
<dbReference type="NCBIfam" id="NF006870">
    <property type="entry name" value="PRK09364.1"/>
    <property type="match status" value="1"/>
</dbReference>
<dbReference type="InterPro" id="IPR050105">
    <property type="entry name" value="MoCo_biosynth_MoaA/MoaC"/>
</dbReference>
<comment type="catalytic activity">
    <reaction evidence="1">
        <text>(8S)-3',8-cyclo-7,8-dihydroguanosine 5'-triphosphate = cyclic pyranopterin phosphate + diphosphate</text>
        <dbReference type="Rhea" id="RHEA:49580"/>
        <dbReference type="ChEBI" id="CHEBI:33019"/>
        <dbReference type="ChEBI" id="CHEBI:59648"/>
        <dbReference type="ChEBI" id="CHEBI:131766"/>
        <dbReference type="EC" id="4.6.1.17"/>
    </reaction>
</comment>
<dbReference type="InterPro" id="IPR036522">
    <property type="entry name" value="MoaC_sf"/>
</dbReference>
<organism evidence="7 8">
    <name type="scientific">[Myrmecia] bisecta</name>
    <dbReference type="NCBI Taxonomy" id="41462"/>
    <lineage>
        <taxon>Eukaryota</taxon>
        <taxon>Viridiplantae</taxon>
        <taxon>Chlorophyta</taxon>
        <taxon>core chlorophytes</taxon>
        <taxon>Trebouxiophyceae</taxon>
        <taxon>Trebouxiales</taxon>
        <taxon>Trebouxiaceae</taxon>
        <taxon>Myrmecia</taxon>
    </lineage>
</organism>
<feature type="domain" description="Molybdopterin cofactor biosynthesis C (MoaC)" evidence="6">
    <location>
        <begin position="60"/>
        <end position="195"/>
    </location>
</feature>
<name>A0AAW1PM70_9CHLO</name>
<evidence type="ECO:0000256" key="3">
    <source>
        <dbReference type="ARBA" id="ARBA00012575"/>
    </source>
</evidence>
<comment type="caution">
    <text evidence="7">The sequence shown here is derived from an EMBL/GenBank/DDBJ whole genome shotgun (WGS) entry which is preliminary data.</text>
</comment>
<dbReference type="Proteomes" id="UP001489004">
    <property type="component" value="Unassembled WGS sequence"/>
</dbReference>
<dbReference type="EMBL" id="JALJOR010000007">
    <property type="protein sequence ID" value="KAK9814661.1"/>
    <property type="molecule type" value="Genomic_DNA"/>
</dbReference>
<keyword evidence="8" id="KW-1185">Reference proteome</keyword>
<gene>
    <name evidence="7" type="ORF">WJX72_009391</name>
</gene>
<accession>A0AAW1PM70</accession>
<dbReference type="InterPro" id="IPR047594">
    <property type="entry name" value="MoaC_bact/euk"/>
</dbReference>
<comment type="pathway">
    <text evidence="2">Cofactor biosynthesis; molybdopterin biosynthesis.</text>
</comment>
<dbReference type="Gene3D" id="3.30.70.640">
    <property type="entry name" value="Molybdopterin cofactor biosynthesis C (MoaC) domain"/>
    <property type="match status" value="1"/>
</dbReference>
<evidence type="ECO:0000256" key="4">
    <source>
        <dbReference type="ARBA" id="ARBA00023150"/>
    </source>
</evidence>
<dbReference type="HAMAP" id="MF_01224_B">
    <property type="entry name" value="MoaC_B"/>
    <property type="match status" value="1"/>
</dbReference>
<dbReference type="InterPro" id="IPR002820">
    <property type="entry name" value="Mopterin_CF_biosynth-C_dom"/>
</dbReference>
<dbReference type="SUPFAM" id="SSF55040">
    <property type="entry name" value="Molybdenum cofactor biosynthesis protein C, MoaC"/>
    <property type="match status" value="1"/>
</dbReference>
<sequence length="206" mass="21806">MPVWASVQGRSYNTGTVLGRPDKEIAALNQELDEFFGASNAAPAHDLPSNLERDQGKAAMVDVGHKADTRRVARASARVLLGPDLYQLVASNRMKKGDVLTVAQLAGVMGAKHTSLLIPLCHNIFISSVKVDLQLDPQRSAVNVNAEAQTVGPTGVEMEALTAAAVAALTVYDMCKAVSKDITITDLRLDHKSGGKSGDFTRPAGT</sequence>
<evidence type="ECO:0000313" key="8">
    <source>
        <dbReference type="Proteomes" id="UP001489004"/>
    </source>
</evidence>
<evidence type="ECO:0000256" key="2">
    <source>
        <dbReference type="ARBA" id="ARBA00005046"/>
    </source>
</evidence>
<keyword evidence="4" id="KW-0501">Molybdenum cofactor biosynthesis</keyword>
<evidence type="ECO:0000259" key="6">
    <source>
        <dbReference type="Pfam" id="PF01967"/>
    </source>
</evidence>
<reference evidence="7 8" key="1">
    <citation type="journal article" date="2024" name="Nat. Commun.">
        <title>Phylogenomics reveals the evolutionary origins of lichenization in chlorophyte algae.</title>
        <authorList>
            <person name="Puginier C."/>
            <person name="Libourel C."/>
            <person name="Otte J."/>
            <person name="Skaloud P."/>
            <person name="Haon M."/>
            <person name="Grisel S."/>
            <person name="Petersen M."/>
            <person name="Berrin J.G."/>
            <person name="Delaux P.M."/>
            <person name="Dal Grande F."/>
            <person name="Keller J."/>
        </authorList>
    </citation>
    <scope>NUCLEOTIDE SEQUENCE [LARGE SCALE GENOMIC DNA]</scope>
    <source>
        <strain evidence="7 8">SAG 2043</strain>
    </source>
</reference>
<dbReference type="Pfam" id="PF01967">
    <property type="entry name" value="MoaC"/>
    <property type="match status" value="1"/>
</dbReference>
<dbReference type="NCBIfam" id="TIGR00581">
    <property type="entry name" value="moaC"/>
    <property type="match status" value="1"/>
</dbReference>
<keyword evidence="5" id="KW-0456">Lyase</keyword>
<dbReference type="GO" id="GO:0006777">
    <property type="term" value="P:Mo-molybdopterin cofactor biosynthetic process"/>
    <property type="evidence" value="ECO:0007669"/>
    <property type="project" value="UniProtKB-KW"/>
</dbReference>
<evidence type="ECO:0000256" key="1">
    <source>
        <dbReference type="ARBA" id="ARBA00001637"/>
    </source>
</evidence>
<proteinExistence type="inferred from homology"/>
<dbReference type="GO" id="GO:0061799">
    <property type="term" value="F:cyclic pyranopterin monophosphate synthase activity"/>
    <property type="evidence" value="ECO:0007669"/>
    <property type="project" value="UniProtKB-EC"/>
</dbReference>
<dbReference type="PANTHER" id="PTHR22960">
    <property type="entry name" value="MOLYBDOPTERIN COFACTOR SYNTHESIS PROTEIN A"/>
    <property type="match status" value="1"/>
</dbReference>